<feature type="domain" description="Heterokaryon incompatibility" evidence="2">
    <location>
        <begin position="703"/>
        <end position="838"/>
    </location>
</feature>
<dbReference type="OrthoDB" id="2157530at2759"/>
<dbReference type="InterPro" id="IPR036770">
    <property type="entry name" value="Ankyrin_rpt-contain_sf"/>
</dbReference>
<dbReference type="KEGG" id="fvn:FVRRES_02798"/>
<feature type="repeat" description="ANK" evidence="1">
    <location>
        <begin position="148"/>
        <end position="180"/>
    </location>
</feature>
<evidence type="ECO:0000313" key="4">
    <source>
        <dbReference type="Proteomes" id="UP000245910"/>
    </source>
</evidence>
<dbReference type="PROSITE" id="PS50088">
    <property type="entry name" value="ANK_REPEAT"/>
    <property type="match status" value="1"/>
</dbReference>
<dbReference type="PROSITE" id="PS50297">
    <property type="entry name" value="ANK_REP_REGION"/>
    <property type="match status" value="1"/>
</dbReference>
<dbReference type="InterPro" id="IPR010730">
    <property type="entry name" value="HET"/>
</dbReference>
<dbReference type="Pfam" id="PF06985">
    <property type="entry name" value="HET"/>
    <property type="match status" value="1"/>
</dbReference>
<dbReference type="RefSeq" id="XP_025590003.1">
    <property type="nucleotide sequence ID" value="XM_025730926.1"/>
</dbReference>
<dbReference type="Gene3D" id="1.25.40.20">
    <property type="entry name" value="Ankyrin repeat-containing domain"/>
    <property type="match status" value="3"/>
</dbReference>
<keyword evidence="1" id="KW-0040">ANK repeat</keyword>
<evidence type="ECO:0000313" key="3">
    <source>
        <dbReference type="EMBL" id="CEI66286.1"/>
    </source>
</evidence>
<dbReference type="SMART" id="SM00248">
    <property type="entry name" value="ANK"/>
    <property type="match status" value="6"/>
</dbReference>
<dbReference type="InterPro" id="IPR002110">
    <property type="entry name" value="Ankyrin_rpt"/>
</dbReference>
<dbReference type="SUPFAM" id="SSF48403">
    <property type="entry name" value="Ankyrin repeat"/>
    <property type="match status" value="1"/>
</dbReference>
<dbReference type="GeneID" id="37254439"/>
<protein>
    <recommendedName>
        <fullName evidence="2">Heterokaryon incompatibility domain-containing protein</fullName>
    </recommendedName>
</protein>
<dbReference type="Pfam" id="PF26639">
    <property type="entry name" value="Het-6_barrel"/>
    <property type="match status" value="1"/>
</dbReference>
<evidence type="ECO:0000259" key="2">
    <source>
        <dbReference type="Pfam" id="PF06985"/>
    </source>
</evidence>
<dbReference type="PANTHER" id="PTHR24148">
    <property type="entry name" value="ANKYRIN REPEAT DOMAIN-CONTAINING PROTEIN 39 HOMOLOG-RELATED"/>
    <property type="match status" value="1"/>
</dbReference>
<organism evidence="3 4">
    <name type="scientific">Fusarium venenatum</name>
    <dbReference type="NCBI Taxonomy" id="56646"/>
    <lineage>
        <taxon>Eukaryota</taxon>
        <taxon>Fungi</taxon>
        <taxon>Dikarya</taxon>
        <taxon>Ascomycota</taxon>
        <taxon>Pezizomycotina</taxon>
        <taxon>Sordariomycetes</taxon>
        <taxon>Hypocreomycetidae</taxon>
        <taxon>Hypocreales</taxon>
        <taxon>Nectriaceae</taxon>
        <taxon>Fusarium</taxon>
    </lineage>
</organism>
<evidence type="ECO:0000256" key="1">
    <source>
        <dbReference type="PROSITE-ProRule" id="PRU00023"/>
    </source>
</evidence>
<accession>A0A2L2TRK1</accession>
<dbReference type="EMBL" id="LN649229">
    <property type="protein sequence ID" value="CEI66286.1"/>
    <property type="molecule type" value="Genomic_DNA"/>
</dbReference>
<dbReference type="InterPro" id="IPR052895">
    <property type="entry name" value="HetReg/Transcr_Mod"/>
</dbReference>
<dbReference type="PANTHER" id="PTHR24148:SF82">
    <property type="entry name" value="HETEROKARYON INCOMPATIBILITY DOMAIN-CONTAINING PROTEIN"/>
    <property type="match status" value="1"/>
</dbReference>
<reference evidence="4" key="1">
    <citation type="submission" date="2014-10" db="EMBL/GenBank/DDBJ databases">
        <authorList>
            <person name="King R."/>
        </authorList>
    </citation>
    <scope>NUCLEOTIDE SEQUENCE [LARGE SCALE GENOMIC DNA]</scope>
    <source>
        <strain evidence="4">A3/5</strain>
    </source>
</reference>
<keyword evidence="4" id="KW-1185">Reference proteome</keyword>
<dbReference type="AlphaFoldDB" id="A0A2L2TRK1"/>
<dbReference type="Proteomes" id="UP000245910">
    <property type="component" value="Chromosome I"/>
</dbReference>
<proteinExistence type="predicted"/>
<sequence length="1264" mass="141804">MKQQKDNPDLPERIIEAAGEWLVNLCTVKGSIDDRDQLLTPLEQLKLDEFFSLHGQSPKFKRYHVEAIRRCMSRDIRPEYQLARALLERDDTCRLFVDENDVLQVAIKRAKIEPGLLGKSPLESNPELMKMLKLLMAHGARVNCFDGDGYSPLYYTCVLGYADLFRFLISSGADISTTQKRNVPEQVKKLRETLEDASFQNKEETVNLLQVTLDALISPQNIVDMTWVGWPPGVNFDRPLWEMDVDLTWDGIILYLLQQGLFFDKGDLGLVMLLHIACYQGSQDLVEKLLDYGIKADIPGPRIVDGGQGEGSTCGTAMHAAAAGRKLEIIKTLIARGESAGLRRLCIFNRRSVNAEVAPVEVAIATGQYEDDENLQDFLEAFIDEAEGLEESDLKAVLNWCVTSNALGFAQQLLQRGVRLDEVPLTVNGVEMAQLLIAHGIKLDAEALQKAALRKNLLDLLRWCVDEYGPLLPQDQESWGKMAFRLLGGHLAHIKTIKYLISEYPGPHIDTVFVSPSRESRKPEGDDITIDASWLYLAILKCNTGAIRLLLDAGADPNCPGLPMDAAAAMKRVDQHGLRNISERLEVIKMIQERLSEDGKWNAPSLTETRSHTVEVVATERKAWDKKVRRLVQTRQEVPEATPQGRGASPPSPAVGIVSTTDLYKPLASSSSFRLLELLPSNKRLDPLVGRLVDSDITFQPEYEALSYVWGDISPAKYISLEEKDIAITPNLHSALTHLRSTDSVRTIWVDALCINQAFHDERNQQVRIMGDIYKSAKQVIVWLGDAAGDSHLVFEHLKDDETEDAVSNSPEQSEAKRKAWEALVKRPWFFRTWVIQEIALARRAVIMCGEDTTLWRNIDASWKPDFSGGANGLSTVRTYPGNQPDHPISGFNPDKHVWRLRLLEAESNPMSVLLYSRVCGTTEVRDKIYGILGLFKPGFVEVDYNLPVESIFQQFAEAVIQLTGDLDILKHAGVSQKYENLPSWVPDFTETSTRSLPGYDWYAPWRADAPSQYEIRFADGKSISISREDLARKYLPGLSFSADRSLVIKGKMIDTIRSVGAELPSGISHAPGTEAFGLVMKDWETLATTLIPEWKSSGSSVSSAFAATISATRGYQIFSVDIGFTQWYRHCGTGILEEADPSMFLRDHEFYLWWCDVGKPDDPDDEEYEGLGYHIRQFSDEMMAASYGRCLFTTENGSMGLASSRLKAGDRIVYFPGSSEPFALRKRKDGKGWTLVGDCYLYGLDIDELFHHQEHLGEDFKIY</sequence>
<dbReference type="STRING" id="56646.A0A2L2TRK1"/>
<name>A0A2L2TRK1_9HYPO</name>